<sequence>MKRAISVSELLSMKKQTYKLSDEWREAFGEPERNGVWFVWGRSGSGKTSFVLKLCKELCRFGRVAYDSLEEGSSLTMKSAFIRAGMQDVARRMVLLDAESMEDLDKRLSKRKSPDTVVIDSYQYTGMSFEDYRAFKARHPNKLLVIISQAEGTRPKGRTASSVMFDASLKIWVEGYRAISKGRYFGDKGYYTIWAERAEEYWTNNDKKQ</sequence>
<organism evidence="2 3">
    <name type="scientific">Leyella stercorea</name>
    <dbReference type="NCBI Taxonomy" id="363265"/>
    <lineage>
        <taxon>Bacteria</taxon>
        <taxon>Pseudomonadati</taxon>
        <taxon>Bacteroidota</taxon>
        <taxon>Bacteroidia</taxon>
        <taxon>Bacteroidales</taxon>
        <taxon>Prevotellaceae</taxon>
        <taxon>Leyella</taxon>
    </lineage>
</organism>
<evidence type="ECO:0000313" key="3">
    <source>
        <dbReference type="Proteomes" id="UP000286598"/>
    </source>
</evidence>
<keyword evidence="2" id="KW-0378">Hydrolase</keyword>
<proteinExistence type="predicted"/>
<dbReference type="AlphaFoldDB" id="A0A3R6FN68"/>
<name>A0A3R6FN68_9BACT</name>
<feature type="domain" description="AAA+ ATPase" evidence="1">
    <location>
        <begin position="33"/>
        <end position="169"/>
    </location>
</feature>
<dbReference type="Proteomes" id="UP000286598">
    <property type="component" value="Unassembled WGS sequence"/>
</dbReference>
<dbReference type="SUPFAM" id="SSF52540">
    <property type="entry name" value="P-loop containing nucleoside triphosphate hydrolases"/>
    <property type="match status" value="1"/>
</dbReference>
<dbReference type="GO" id="GO:0008233">
    <property type="term" value="F:peptidase activity"/>
    <property type="evidence" value="ECO:0007669"/>
    <property type="project" value="UniProtKB-KW"/>
</dbReference>
<gene>
    <name evidence="2" type="ORF">DW060_00590</name>
</gene>
<keyword evidence="3" id="KW-1185">Reference proteome</keyword>
<evidence type="ECO:0000259" key="1">
    <source>
        <dbReference type="SMART" id="SM00382"/>
    </source>
</evidence>
<evidence type="ECO:0000313" key="2">
    <source>
        <dbReference type="EMBL" id="RHK53352.1"/>
    </source>
</evidence>
<dbReference type="InterPro" id="IPR027417">
    <property type="entry name" value="P-loop_NTPase"/>
</dbReference>
<protein>
    <submittedName>
        <fullName evidence="2">ATP-dependent serine protease</fullName>
    </submittedName>
</protein>
<dbReference type="Gene3D" id="3.40.50.300">
    <property type="entry name" value="P-loop containing nucleotide triphosphate hydrolases"/>
    <property type="match status" value="1"/>
</dbReference>
<accession>A0A3R6FN68</accession>
<keyword evidence="2" id="KW-0645">Protease</keyword>
<dbReference type="GO" id="GO:0006508">
    <property type="term" value="P:proteolysis"/>
    <property type="evidence" value="ECO:0007669"/>
    <property type="project" value="UniProtKB-KW"/>
</dbReference>
<dbReference type="OrthoDB" id="796468at2"/>
<comment type="caution">
    <text evidence="2">The sequence shown here is derived from an EMBL/GenBank/DDBJ whole genome shotgun (WGS) entry which is preliminary data.</text>
</comment>
<dbReference type="SMART" id="SM00382">
    <property type="entry name" value="AAA"/>
    <property type="match status" value="1"/>
</dbReference>
<dbReference type="EMBL" id="QRNO01000001">
    <property type="protein sequence ID" value="RHK53352.1"/>
    <property type="molecule type" value="Genomic_DNA"/>
</dbReference>
<reference evidence="2 3" key="1">
    <citation type="submission" date="2018-08" db="EMBL/GenBank/DDBJ databases">
        <title>A genome reference for cultivated species of the human gut microbiota.</title>
        <authorList>
            <person name="Zou Y."/>
            <person name="Xue W."/>
            <person name="Luo G."/>
        </authorList>
    </citation>
    <scope>NUCLEOTIDE SEQUENCE [LARGE SCALE GENOMIC DNA]</scope>
    <source>
        <strain evidence="2 3">AF42-9</strain>
    </source>
</reference>
<dbReference type="InterPro" id="IPR003593">
    <property type="entry name" value="AAA+_ATPase"/>
</dbReference>